<dbReference type="EMBL" id="CP065749">
    <property type="protein sequence ID" value="QPS84902.1"/>
    <property type="molecule type" value="Genomic_DNA"/>
</dbReference>
<protein>
    <submittedName>
        <fullName evidence="2">DUF4400 domain-containing protein</fullName>
    </submittedName>
</protein>
<geneLocation type="plasmid" evidence="2 5">
    <name>unnamed</name>
</geneLocation>
<gene>
    <name evidence="2" type="ORF">I6G47_32660</name>
    <name evidence="3" type="ORF">SAMN05421547_10812</name>
</gene>
<dbReference type="AlphaFoldDB" id="A0A1H3MST5"/>
<keyword evidence="5" id="KW-1185">Reference proteome</keyword>
<dbReference type="GeneID" id="94689000"/>
<dbReference type="Pfam" id="PF14348">
    <property type="entry name" value="DtrJ-like"/>
    <property type="match status" value="1"/>
</dbReference>
<reference evidence="2 5" key="2">
    <citation type="submission" date="2020-12" db="EMBL/GenBank/DDBJ databases">
        <title>FDA dAtabase for Regulatory Grade micrObial Sequences (FDA-ARGOS): Supporting development and validation of Infectious Disease Dx tests.</title>
        <authorList>
            <person name="Sproer C."/>
            <person name="Gronow S."/>
            <person name="Severitt S."/>
            <person name="Schroder I."/>
            <person name="Tallon L."/>
            <person name="Sadzewicz L."/>
            <person name="Zhao X."/>
            <person name="Boylan J."/>
            <person name="Ott S."/>
            <person name="Bowen H."/>
            <person name="Vavikolanu K."/>
            <person name="Mehta A."/>
            <person name="Aluvathingal J."/>
            <person name="Nadendla S."/>
            <person name="Lowell S."/>
            <person name="Myers T."/>
            <person name="Yan Y."/>
            <person name="Sichtig H."/>
        </authorList>
    </citation>
    <scope>NUCLEOTIDE SEQUENCE [LARGE SCALE GENOMIC DNA]</scope>
    <source>
        <strain evidence="2 5">FDAARGOS_890</strain>
        <plasmid evidence="2 5">unnamed</plasmid>
    </source>
</reference>
<reference evidence="3 4" key="1">
    <citation type="submission" date="2016-10" db="EMBL/GenBank/DDBJ databases">
        <authorList>
            <person name="de Groot N.N."/>
        </authorList>
    </citation>
    <scope>NUCLEOTIDE SEQUENCE [LARGE SCALE GENOMIC DNA]</scope>
    <source>
        <strain evidence="3 4">LMG 24775</strain>
    </source>
</reference>
<dbReference type="Proteomes" id="UP000183417">
    <property type="component" value="Unassembled WGS sequence"/>
</dbReference>
<keyword evidence="1" id="KW-0472">Membrane</keyword>
<keyword evidence="1" id="KW-0812">Transmembrane</keyword>
<feature type="transmembrane region" description="Helical" evidence="1">
    <location>
        <begin position="115"/>
        <end position="135"/>
    </location>
</feature>
<keyword evidence="2" id="KW-0614">Plasmid</keyword>
<proteinExistence type="predicted"/>
<evidence type="ECO:0000313" key="3">
    <source>
        <dbReference type="EMBL" id="SDY79225.1"/>
    </source>
</evidence>
<keyword evidence="1" id="KW-1133">Transmembrane helix</keyword>
<evidence type="ECO:0000313" key="5">
    <source>
        <dbReference type="Proteomes" id="UP000595064"/>
    </source>
</evidence>
<feature type="transmembrane region" description="Helical" evidence="1">
    <location>
        <begin position="12"/>
        <end position="32"/>
    </location>
</feature>
<name>A0A1H3MST5_9BURK</name>
<accession>A0A1H3MST5</accession>
<organism evidence="3 4">
    <name type="scientific">Delftia lacustris</name>
    <dbReference type="NCBI Taxonomy" id="558537"/>
    <lineage>
        <taxon>Bacteria</taxon>
        <taxon>Pseudomonadati</taxon>
        <taxon>Pseudomonadota</taxon>
        <taxon>Betaproteobacteria</taxon>
        <taxon>Burkholderiales</taxon>
        <taxon>Comamonadaceae</taxon>
        <taxon>Delftia</taxon>
    </lineage>
</organism>
<dbReference type="KEGG" id="dla:I6G47_32660"/>
<dbReference type="Proteomes" id="UP000595064">
    <property type="component" value="Plasmid unnamed"/>
</dbReference>
<evidence type="ECO:0000256" key="1">
    <source>
        <dbReference type="SAM" id="Phobius"/>
    </source>
</evidence>
<dbReference type="InterPro" id="IPR022266">
    <property type="entry name" value="DtrJ-like"/>
</dbReference>
<dbReference type="EMBL" id="FNPE01000008">
    <property type="protein sequence ID" value="SDY79225.1"/>
    <property type="molecule type" value="Genomic_DNA"/>
</dbReference>
<evidence type="ECO:0000313" key="2">
    <source>
        <dbReference type="EMBL" id="QPS84902.1"/>
    </source>
</evidence>
<sequence length="203" mass="22726">MATKASSEGKHSFASIVLVIVIFGSLAVLAFVPVEVFQTLRMREQRQIVDWLGAETDQWIMDRIMDTLSWVNAEAGQIMEQAANSGNKKIDLWLLDRIHAAAIWSHVVFYRLGMIVMWMAFALPCLMAAFSDGYFQRQIAKASFTSQSPRLHKGGVDLAMLVGACLVAWIFAPIFVSTLVAPVAIGVMSFAWWVWMANLQKRL</sequence>
<feature type="transmembrane region" description="Helical" evidence="1">
    <location>
        <begin position="156"/>
        <end position="175"/>
    </location>
</feature>
<evidence type="ECO:0000313" key="4">
    <source>
        <dbReference type="Proteomes" id="UP000183417"/>
    </source>
</evidence>
<dbReference type="RefSeq" id="WP_074921737.1">
    <property type="nucleotide sequence ID" value="NZ_CP065749.1"/>
</dbReference>